<dbReference type="RefSeq" id="WP_207976850.1">
    <property type="nucleotide sequence ID" value="NZ_JAGDEL010000004.1"/>
</dbReference>
<name>A0ABS3N068_9BACI</name>
<keyword evidence="4 5" id="KW-0472">Membrane</keyword>
<keyword evidence="1 5" id="KW-1003">Cell membrane</keyword>
<feature type="transmembrane region" description="Helical" evidence="5">
    <location>
        <begin position="36"/>
        <end position="57"/>
    </location>
</feature>
<evidence type="ECO:0000313" key="7">
    <source>
        <dbReference type="Proteomes" id="UP000663981"/>
    </source>
</evidence>
<keyword evidence="3 5" id="KW-1133">Transmembrane helix</keyword>
<feature type="transmembrane region" description="Helical" evidence="5">
    <location>
        <begin position="63"/>
        <end position="81"/>
    </location>
</feature>
<feature type="transmembrane region" description="Helical" evidence="5">
    <location>
        <begin position="93"/>
        <end position="118"/>
    </location>
</feature>
<dbReference type="InterPro" id="IPR010899">
    <property type="entry name" value="UPF0344"/>
</dbReference>
<evidence type="ECO:0000256" key="4">
    <source>
        <dbReference type="ARBA" id="ARBA00023136"/>
    </source>
</evidence>
<evidence type="ECO:0000256" key="2">
    <source>
        <dbReference type="ARBA" id="ARBA00022692"/>
    </source>
</evidence>
<comment type="similarity">
    <text evidence="5">Belongs to the UPF0344 family.</text>
</comment>
<sequence length="119" mass="13612">MTHAHITTWLVAIILFFVANSLFKSGKEKPFKIVHMVLRLFYVLIIVTGIIIASDIYKFSGEYIGKIILGILTIGMMEMVLGKLKKGQPTKVFWIIFIVVLILTILLGLRLPMGFWLFR</sequence>
<dbReference type="HAMAP" id="MF_01536">
    <property type="entry name" value="UPF0344"/>
    <property type="match status" value="1"/>
</dbReference>
<evidence type="ECO:0000313" key="6">
    <source>
        <dbReference type="EMBL" id="MBO1511666.1"/>
    </source>
</evidence>
<evidence type="ECO:0000256" key="5">
    <source>
        <dbReference type="HAMAP-Rule" id="MF_01536"/>
    </source>
</evidence>
<comment type="caution">
    <text evidence="6">The sequence shown here is derived from an EMBL/GenBank/DDBJ whole genome shotgun (WGS) entry which is preliminary data.</text>
</comment>
<protein>
    <recommendedName>
        <fullName evidence="5">UPF0344 protein I7822_08285</fullName>
    </recommendedName>
</protein>
<dbReference type="EMBL" id="JAGDEL010000004">
    <property type="protein sequence ID" value="MBO1511666.1"/>
    <property type="molecule type" value="Genomic_DNA"/>
</dbReference>
<gene>
    <name evidence="6" type="ORF">I7822_08285</name>
</gene>
<dbReference type="Proteomes" id="UP000663981">
    <property type="component" value="Unassembled WGS sequence"/>
</dbReference>
<comment type="subcellular location">
    <subcellularLocation>
        <location evidence="5">Cell membrane</location>
        <topology evidence="5">Multi-pass membrane protein</topology>
    </subcellularLocation>
</comment>
<accession>A0ABS3N068</accession>
<organism evidence="6 7">
    <name type="scientific">Metabacillus bambusae</name>
    <dbReference type="NCBI Taxonomy" id="2795218"/>
    <lineage>
        <taxon>Bacteria</taxon>
        <taxon>Bacillati</taxon>
        <taxon>Bacillota</taxon>
        <taxon>Bacilli</taxon>
        <taxon>Bacillales</taxon>
        <taxon>Bacillaceae</taxon>
        <taxon>Metabacillus</taxon>
    </lineage>
</organism>
<proteinExistence type="inferred from homology"/>
<evidence type="ECO:0000256" key="1">
    <source>
        <dbReference type="ARBA" id="ARBA00022475"/>
    </source>
</evidence>
<feature type="transmembrane region" description="Helical" evidence="5">
    <location>
        <begin position="6"/>
        <end position="24"/>
    </location>
</feature>
<dbReference type="Pfam" id="PF07457">
    <property type="entry name" value="DUF1516"/>
    <property type="match status" value="1"/>
</dbReference>
<keyword evidence="7" id="KW-1185">Reference proteome</keyword>
<evidence type="ECO:0000256" key="3">
    <source>
        <dbReference type="ARBA" id="ARBA00022989"/>
    </source>
</evidence>
<dbReference type="NCBIfam" id="NF010198">
    <property type="entry name" value="PRK13673.1-5"/>
    <property type="match status" value="1"/>
</dbReference>
<keyword evidence="2 5" id="KW-0812">Transmembrane</keyword>
<reference evidence="6 7" key="1">
    <citation type="submission" date="2021-03" db="EMBL/GenBank/DDBJ databases">
        <title>Whole genome sequence of Metabacillus bambusae BG109.</title>
        <authorList>
            <person name="Jeong J.W."/>
        </authorList>
    </citation>
    <scope>NUCLEOTIDE SEQUENCE [LARGE SCALE GENOMIC DNA]</scope>
    <source>
        <strain evidence="6 7">BG109</strain>
    </source>
</reference>